<proteinExistence type="predicted"/>
<feature type="compositionally biased region" description="Polar residues" evidence="1">
    <location>
        <begin position="136"/>
        <end position="154"/>
    </location>
</feature>
<feature type="compositionally biased region" description="Low complexity" evidence="1">
    <location>
        <begin position="121"/>
        <end position="131"/>
    </location>
</feature>
<feature type="chain" id="PRO_5046676164" evidence="2">
    <location>
        <begin position="20"/>
        <end position="154"/>
    </location>
</feature>
<protein>
    <submittedName>
        <fullName evidence="3">Uncharacterized protein</fullName>
    </submittedName>
</protein>
<keyword evidence="2" id="KW-0732">Signal</keyword>
<dbReference type="RefSeq" id="WP_380927074.1">
    <property type="nucleotide sequence ID" value="NZ_JBHUGS010000001.1"/>
</dbReference>
<keyword evidence="4" id="KW-1185">Reference proteome</keyword>
<reference evidence="4" key="1">
    <citation type="journal article" date="2019" name="Int. J. Syst. Evol. Microbiol.">
        <title>The Global Catalogue of Microorganisms (GCM) 10K type strain sequencing project: providing services to taxonomists for standard genome sequencing and annotation.</title>
        <authorList>
            <consortium name="The Broad Institute Genomics Platform"/>
            <consortium name="The Broad Institute Genome Sequencing Center for Infectious Disease"/>
            <person name="Wu L."/>
            <person name="Ma J."/>
        </authorList>
    </citation>
    <scope>NUCLEOTIDE SEQUENCE [LARGE SCALE GENOMIC DNA]</scope>
    <source>
        <strain evidence="4">CGMCC 1.12702</strain>
    </source>
</reference>
<dbReference type="Proteomes" id="UP001597400">
    <property type="component" value="Unassembled WGS sequence"/>
</dbReference>
<name>A0ABW4TVE2_9SPHN</name>
<dbReference type="EMBL" id="JBHUGS010000001">
    <property type="protein sequence ID" value="MFD1949537.1"/>
    <property type="molecule type" value="Genomic_DNA"/>
</dbReference>
<sequence length="154" mass="14050">MRPTAALALIALIAAPATAQLTGGNTASTGSVSSTTTGSGSSSSSLGIGLGSGSLSGSTSNSASSSIPDVGGTNYGQPGTPLGSQSSLSARVNAQAGLGSASRLNNRLSTGTAGYTGSGASGASTGNNAVGGLSGGTTLSNAGQPTGTPLGSGN</sequence>
<feature type="region of interest" description="Disordered" evidence="1">
    <location>
        <begin position="22"/>
        <end position="154"/>
    </location>
</feature>
<feature type="signal peptide" evidence="2">
    <location>
        <begin position="1"/>
        <end position="19"/>
    </location>
</feature>
<accession>A0ABW4TVE2</accession>
<gene>
    <name evidence="3" type="ORF">ACFSGX_02000</name>
</gene>
<evidence type="ECO:0000256" key="2">
    <source>
        <dbReference type="SAM" id="SignalP"/>
    </source>
</evidence>
<organism evidence="3 4">
    <name type="scientific">Sphingomonas arantia</name>
    <dbReference type="NCBI Taxonomy" id="1460676"/>
    <lineage>
        <taxon>Bacteria</taxon>
        <taxon>Pseudomonadati</taxon>
        <taxon>Pseudomonadota</taxon>
        <taxon>Alphaproteobacteria</taxon>
        <taxon>Sphingomonadales</taxon>
        <taxon>Sphingomonadaceae</taxon>
        <taxon>Sphingomonas</taxon>
    </lineage>
</organism>
<feature type="compositionally biased region" description="Low complexity" evidence="1">
    <location>
        <begin position="22"/>
        <end position="47"/>
    </location>
</feature>
<evidence type="ECO:0000256" key="1">
    <source>
        <dbReference type="SAM" id="MobiDB-lite"/>
    </source>
</evidence>
<feature type="compositionally biased region" description="Polar residues" evidence="1">
    <location>
        <begin position="82"/>
        <end position="92"/>
    </location>
</feature>
<feature type="compositionally biased region" description="Low complexity" evidence="1">
    <location>
        <begin position="55"/>
        <end position="67"/>
    </location>
</feature>
<evidence type="ECO:0000313" key="4">
    <source>
        <dbReference type="Proteomes" id="UP001597400"/>
    </source>
</evidence>
<comment type="caution">
    <text evidence="3">The sequence shown here is derived from an EMBL/GenBank/DDBJ whole genome shotgun (WGS) entry which is preliminary data.</text>
</comment>
<evidence type="ECO:0000313" key="3">
    <source>
        <dbReference type="EMBL" id="MFD1949537.1"/>
    </source>
</evidence>